<proteinExistence type="predicted"/>
<dbReference type="PANTHER" id="PTHR45947:SF3">
    <property type="entry name" value="SULFOQUINOVOSYL TRANSFERASE SQD2"/>
    <property type="match status" value="1"/>
</dbReference>
<dbReference type="InterPro" id="IPR050194">
    <property type="entry name" value="Glycosyltransferase_grp1"/>
</dbReference>
<feature type="domain" description="Glycosyltransferase subfamily 4-like N-terminal" evidence="2">
    <location>
        <begin position="23"/>
        <end position="197"/>
    </location>
</feature>
<evidence type="ECO:0000313" key="3">
    <source>
        <dbReference type="EMBL" id="GFE84246.1"/>
    </source>
</evidence>
<dbReference type="Pfam" id="PF13579">
    <property type="entry name" value="Glyco_trans_4_4"/>
    <property type="match status" value="1"/>
</dbReference>
<dbReference type="AlphaFoldDB" id="A0A829YP40"/>
<protein>
    <submittedName>
        <fullName evidence="3">Glycosyltransferase WbuB</fullName>
    </submittedName>
</protein>
<evidence type="ECO:0000259" key="1">
    <source>
        <dbReference type="Pfam" id="PF00534"/>
    </source>
</evidence>
<evidence type="ECO:0000313" key="4">
    <source>
        <dbReference type="Proteomes" id="UP000445000"/>
    </source>
</evidence>
<dbReference type="SUPFAM" id="SSF53756">
    <property type="entry name" value="UDP-Glycosyltransferase/glycogen phosphorylase"/>
    <property type="match status" value="1"/>
</dbReference>
<gene>
    <name evidence="3" type="primary">bme8</name>
    <name evidence="3" type="ORF">GCM10011487_62460</name>
</gene>
<dbReference type="InterPro" id="IPR001296">
    <property type="entry name" value="Glyco_trans_1"/>
</dbReference>
<dbReference type="Pfam" id="PF00534">
    <property type="entry name" value="Glycos_transf_1"/>
    <property type="match status" value="1"/>
</dbReference>
<reference evidence="4" key="1">
    <citation type="submission" date="2020-01" db="EMBL/GenBank/DDBJ databases">
        <title>'Steroidobacter agaridevorans' sp. nov., agar-degrading bacteria isolated from rhizosphere soils.</title>
        <authorList>
            <person name="Ikenaga M."/>
            <person name="Kataoka M."/>
            <person name="Murouchi A."/>
            <person name="Katsuragi S."/>
            <person name="Sakai M."/>
        </authorList>
    </citation>
    <scope>NUCLEOTIDE SEQUENCE [LARGE SCALE GENOMIC DNA]</scope>
    <source>
        <strain evidence="4">YU21-B</strain>
    </source>
</reference>
<dbReference type="EMBL" id="BLJN01000008">
    <property type="protein sequence ID" value="GFE84246.1"/>
    <property type="molecule type" value="Genomic_DNA"/>
</dbReference>
<keyword evidence="3" id="KW-0808">Transferase</keyword>
<dbReference type="Proteomes" id="UP000445000">
    <property type="component" value="Unassembled WGS sequence"/>
</dbReference>
<comment type="caution">
    <text evidence="3">The sequence shown here is derived from an EMBL/GenBank/DDBJ whole genome shotgun (WGS) entry which is preliminary data.</text>
</comment>
<keyword evidence="4" id="KW-1185">Reference proteome</keyword>
<organism evidence="3 4">
    <name type="scientific">Steroidobacter agaridevorans</name>
    <dbReference type="NCBI Taxonomy" id="2695856"/>
    <lineage>
        <taxon>Bacteria</taxon>
        <taxon>Pseudomonadati</taxon>
        <taxon>Pseudomonadota</taxon>
        <taxon>Gammaproteobacteria</taxon>
        <taxon>Steroidobacterales</taxon>
        <taxon>Steroidobacteraceae</taxon>
        <taxon>Steroidobacter</taxon>
    </lineage>
</organism>
<evidence type="ECO:0000259" key="2">
    <source>
        <dbReference type="Pfam" id="PF13579"/>
    </source>
</evidence>
<dbReference type="Gene3D" id="3.40.50.2000">
    <property type="entry name" value="Glycogen Phosphorylase B"/>
    <property type="match status" value="2"/>
</dbReference>
<feature type="domain" description="Glycosyl transferase family 1" evidence="1">
    <location>
        <begin position="213"/>
        <end position="380"/>
    </location>
</feature>
<dbReference type="InterPro" id="IPR028098">
    <property type="entry name" value="Glyco_trans_4-like_N"/>
</dbReference>
<accession>A0A829YP40</accession>
<dbReference type="GO" id="GO:0016758">
    <property type="term" value="F:hexosyltransferase activity"/>
    <property type="evidence" value="ECO:0007669"/>
    <property type="project" value="TreeGrafter"/>
</dbReference>
<name>A0A829YP40_9GAMM</name>
<dbReference type="RefSeq" id="WP_161815842.1">
    <property type="nucleotide sequence ID" value="NZ_BLJN01000008.1"/>
</dbReference>
<sequence>MLRIVFVNRFFYPDLSATSQMLFDLACRLVEQNVEVHVVCSDRLYDDPSQQLPSQENVRGIHVHRTWTSHFGRGRLYGRAIDYGSFYVTASARLLRLLRSTDTVVAKTDPPLISIVVAAIAKVRGARLVNWLQDVFPEVASHLGANPLPAWLDSRLTKLRDYSLSMARTNVVLGMRMREHLEARNIPGERIRIIENWADGDAVTPKSVESCELRARLGIADKFVVAYSGNLGRAHEFETLLDAAERLSVDPNIVFLMIGGGAKMEQLQAAVTAKRLPNFRFLPYQPRELLSDSLAAADVHLACLLPQLEGLIVPSKFYGILAAGRPTIFIGDVDGELARIINAAGCGAAVSVGDASALVDSISRLQADRMSREQMGHRARALFVERYTVGRATRQWLEALQSV</sequence>
<dbReference type="PANTHER" id="PTHR45947">
    <property type="entry name" value="SULFOQUINOVOSYL TRANSFERASE SQD2"/>
    <property type="match status" value="1"/>
</dbReference>
<dbReference type="CDD" id="cd03794">
    <property type="entry name" value="GT4_WbuB-like"/>
    <property type="match status" value="1"/>
</dbReference>